<comment type="caution">
    <text evidence="2">The sequence shown here is derived from an EMBL/GenBank/DDBJ whole genome shotgun (WGS) entry which is preliminary data.</text>
</comment>
<evidence type="ECO:0000313" key="3">
    <source>
        <dbReference type="Proteomes" id="UP000255355"/>
    </source>
</evidence>
<evidence type="ECO:0000256" key="1">
    <source>
        <dbReference type="SAM" id="MobiDB-lite"/>
    </source>
</evidence>
<feature type="compositionally biased region" description="Acidic residues" evidence="1">
    <location>
        <begin position="62"/>
        <end position="75"/>
    </location>
</feature>
<reference evidence="2 3" key="1">
    <citation type="submission" date="2018-07" db="EMBL/GenBank/DDBJ databases">
        <title>Genomic Encyclopedia of Type Strains, Phase IV (KMG-IV): sequencing the most valuable type-strain genomes for metagenomic binning, comparative biology and taxonomic classification.</title>
        <authorList>
            <person name="Goeker M."/>
        </authorList>
    </citation>
    <scope>NUCLEOTIDE SEQUENCE [LARGE SCALE GENOMIC DNA]</scope>
    <source>
        <strain evidence="2 3">DSM 44952</strain>
    </source>
</reference>
<proteinExistence type="predicted"/>
<sequence>MTDRTLDADAIDTVPEADYMEQSVPAYPGAEDDDTETDTPVGTAEREAAEADVIDQSIPVPIDDDYENGDEGAAY</sequence>
<name>A0A370H7N8_9NOCA</name>
<accession>A0A370H7N8</accession>
<gene>
    <name evidence="2" type="ORF">DFR68_104463</name>
</gene>
<dbReference type="RefSeq" id="WP_068027901.1">
    <property type="nucleotide sequence ID" value="NZ_QQAZ01000004.1"/>
</dbReference>
<keyword evidence="3" id="KW-1185">Reference proteome</keyword>
<evidence type="ECO:0000313" key="2">
    <source>
        <dbReference type="EMBL" id="RDI51975.1"/>
    </source>
</evidence>
<feature type="region of interest" description="Disordered" evidence="1">
    <location>
        <begin position="22"/>
        <end position="75"/>
    </location>
</feature>
<protein>
    <recommendedName>
        <fullName evidence="4">DUF5709 domain-containing protein</fullName>
    </recommendedName>
</protein>
<dbReference type="AlphaFoldDB" id="A0A370H7N8"/>
<dbReference type="EMBL" id="QQAZ01000004">
    <property type="protein sequence ID" value="RDI51975.1"/>
    <property type="molecule type" value="Genomic_DNA"/>
</dbReference>
<dbReference type="Proteomes" id="UP000255355">
    <property type="component" value="Unassembled WGS sequence"/>
</dbReference>
<evidence type="ECO:0008006" key="4">
    <source>
        <dbReference type="Google" id="ProtNLM"/>
    </source>
</evidence>
<organism evidence="2 3">
    <name type="scientific">Nocardia mexicana</name>
    <dbReference type="NCBI Taxonomy" id="279262"/>
    <lineage>
        <taxon>Bacteria</taxon>
        <taxon>Bacillati</taxon>
        <taxon>Actinomycetota</taxon>
        <taxon>Actinomycetes</taxon>
        <taxon>Mycobacteriales</taxon>
        <taxon>Nocardiaceae</taxon>
        <taxon>Nocardia</taxon>
    </lineage>
</organism>
<dbReference type="OrthoDB" id="4555474at2"/>